<evidence type="ECO:0000313" key="1">
    <source>
        <dbReference type="EMBL" id="RNA02197.1"/>
    </source>
</evidence>
<accession>A0A3M7PSR7</accession>
<protein>
    <submittedName>
        <fullName evidence="1">Uncharacterized protein</fullName>
    </submittedName>
</protein>
<reference evidence="1 2" key="1">
    <citation type="journal article" date="2018" name="Sci. Rep.">
        <title>Genomic signatures of local adaptation to the degree of environmental predictability in rotifers.</title>
        <authorList>
            <person name="Franch-Gras L."/>
            <person name="Hahn C."/>
            <person name="Garcia-Roger E.M."/>
            <person name="Carmona M.J."/>
            <person name="Serra M."/>
            <person name="Gomez A."/>
        </authorList>
    </citation>
    <scope>NUCLEOTIDE SEQUENCE [LARGE SCALE GENOMIC DNA]</scope>
    <source>
        <strain evidence="1">HYR1</strain>
    </source>
</reference>
<proteinExistence type="predicted"/>
<comment type="caution">
    <text evidence="1">The sequence shown here is derived from an EMBL/GenBank/DDBJ whole genome shotgun (WGS) entry which is preliminary data.</text>
</comment>
<feature type="non-terminal residue" evidence="1">
    <location>
        <position position="1"/>
    </location>
</feature>
<sequence length="79" mass="9346">NICKLEKNVEILIGLLEKFKKIKLDHDFVLKTQGAYCLSLQSEFFFLDASWVNSTKRFDIFDSKEAFSRRFSSRIFSRT</sequence>
<dbReference type="Proteomes" id="UP000276133">
    <property type="component" value="Unassembled WGS sequence"/>
</dbReference>
<name>A0A3M7PSR7_BRAPC</name>
<dbReference type="AlphaFoldDB" id="A0A3M7PSR7"/>
<gene>
    <name evidence="1" type="ORF">BpHYR1_034122</name>
</gene>
<evidence type="ECO:0000313" key="2">
    <source>
        <dbReference type="Proteomes" id="UP000276133"/>
    </source>
</evidence>
<keyword evidence="2" id="KW-1185">Reference proteome</keyword>
<organism evidence="1 2">
    <name type="scientific">Brachionus plicatilis</name>
    <name type="common">Marine rotifer</name>
    <name type="synonym">Brachionus muelleri</name>
    <dbReference type="NCBI Taxonomy" id="10195"/>
    <lineage>
        <taxon>Eukaryota</taxon>
        <taxon>Metazoa</taxon>
        <taxon>Spiralia</taxon>
        <taxon>Gnathifera</taxon>
        <taxon>Rotifera</taxon>
        <taxon>Eurotatoria</taxon>
        <taxon>Monogononta</taxon>
        <taxon>Pseudotrocha</taxon>
        <taxon>Ploima</taxon>
        <taxon>Brachionidae</taxon>
        <taxon>Brachionus</taxon>
    </lineage>
</organism>
<dbReference type="EMBL" id="REGN01008991">
    <property type="protein sequence ID" value="RNA02197.1"/>
    <property type="molecule type" value="Genomic_DNA"/>
</dbReference>